<accession>A0A3D8J4E7</accession>
<keyword evidence="2" id="KW-1185">Reference proteome</keyword>
<name>A0A3D8J4E7_9HELI</name>
<comment type="caution">
    <text evidence="1">The sequence shown here is derived from an EMBL/GenBank/DDBJ whole genome shotgun (WGS) entry which is preliminary data.</text>
</comment>
<dbReference type="Proteomes" id="UP000256695">
    <property type="component" value="Unassembled WGS sequence"/>
</dbReference>
<dbReference type="EMBL" id="NXLX01000021">
    <property type="protein sequence ID" value="RDU72348.1"/>
    <property type="molecule type" value="Genomic_DNA"/>
</dbReference>
<dbReference type="RefSeq" id="WP_115579531.1">
    <property type="nucleotide sequence ID" value="NZ_NXLX01000021.1"/>
</dbReference>
<reference evidence="1 2" key="1">
    <citation type="submission" date="2018-04" db="EMBL/GenBank/DDBJ databases">
        <title>Novel Campyloabacter and Helicobacter Species and Strains.</title>
        <authorList>
            <person name="Mannion A.J."/>
            <person name="Shen Z."/>
            <person name="Fox J.G."/>
        </authorList>
    </citation>
    <scope>NUCLEOTIDE SEQUENCE [LARGE SCALE GENOMIC DNA]</scope>
    <source>
        <strain evidence="1 2">MIT 04-9362</strain>
    </source>
</reference>
<evidence type="ECO:0000313" key="2">
    <source>
        <dbReference type="Proteomes" id="UP000256695"/>
    </source>
</evidence>
<dbReference type="AlphaFoldDB" id="A0A3D8J4E7"/>
<organism evidence="1 2">
    <name type="scientific">Helicobacter anseris</name>
    <dbReference type="NCBI Taxonomy" id="375926"/>
    <lineage>
        <taxon>Bacteria</taxon>
        <taxon>Pseudomonadati</taxon>
        <taxon>Campylobacterota</taxon>
        <taxon>Epsilonproteobacteria</taxon>
        <taxon>Campylobacterales</taxon>
        <taxon>Helicobacteraceae</taxon>
        <taxon>Helicobacter</taxon>
    </lineage>
</organism>
<evidence type="ECO:0000313" key="1">
    <source>
        <dbReference type="EMBL" id="RDU72348.1"/>
    </source>
</evidence>
<protein>
    <submittedName>
        <fullName evidence="1">Uncharacterized protein</fullName>
    </submittedName>
</protein>
<proteinExistence type="predicted"/>
<gene>
    <name evidence="1" type="ORF">CQA57_07025</name>
</gene>
<sequence>MKVKKEKFNAMSLEEQIDFLHSVPVTFWICWDCYAPDLLILDYNSKYELKIKSRISQEWFEIDRLEYLGDGKFVAHSGDISFSFIPYYAVKSFYGGYR</sequence>